<comment type="caution">
    <text evidence="2">The sequence shown here is derived from an EMBL/GenBank/DDBJ whole genome shotgun (WGS) entry which is preliminary data.</text>
</comment>
<dbReference type="OrthoDB" id="10008775at2"/>
<organism evidence="2 3">
    <name type="scientific">Clostridium tagluense</name>
    <dbReference type="NCBI Taxonomy" id="360422"/>
    <lineage>
        <taxon>Bacteria</taxon>
        <taxon>Bacillati</taxon>
        <taxon>Bacillota</taxon>
        <taxon>Clostridia</taxon>
        <taxon>Eubacteriales</taxon>
        <taxon>Clostridiaceae</taxon>
        <taxon>Clostridium</taxon>
    </lineage>
</organism>
<name>A0A401UJ85_9CLOT</name>
<reference evidence="2 3" key="1">
    <citation type="submission" date="2018-11" db="EMBL/GenBank/DDBJ databases">
        <title>Genome sequencing and assembly of Clostridium tagluense strain A121.</title>
        <authorList>
            <person name="Murakami T."/>
            <person name="Segawa T."/>
            <person name="Shcherbakova V.A."/>
            <person name="Mori H."/>
            <person name="Yoshimura Y."/>
        </authorList>
    </citation>
    <scope>NUCLEOTIDE SEQUENCE [LARGE SCALE GENOMIC DNA]</scope>
    <source>
        <strain evidence="2 3">A121</strain>
    </source>
</reference>
<evidence type="ECO:0000256" key="1">
    <source>
        <dbReference type="SAM" id="Coils"/>
    </source>
</evidence>
<evidence type="ECO:0000313" key="2">
    <source>
        <dbReference type="EMBL" id="GCD09620.1"/>
    </source>
</evidence>
<gene>
    <name evidence="2" type="ORF">Ctaglu_12430</name>
</gene>
<proteinExistence type="predicted"/>
<keyword evidence="3" id="KW-1185">Reference proteome</keyword>
<feature type="coiled-coil region" evidence="1">
    <location>
        <begin position="72"/>
        <end position="120"/>
    </location>
</feature>
<keyword evidence="1" id="KW-0175">Coiled coil</keyword>
<protein>
    <submittedName>
        <fullName evidence="2">Uncharacterized protein</fullName>
    </submittedName>
</protein>
<sequence length="243" mass="29304">MMVEDNEIYNSIVMEFKLSSDILEKMESQVEDLTKAKMDLCNLLKIRVFSDEDLSVYEKELIRNIDINKSKIKGFEKRQIELKDKIIQHKQEIKVIKVNMNKLENKIIQERKQSKKYNEALRIFLKREKFKSIKKILFSSYRRVFLRYSNELSIKTKILQCNKIKEKIRQEKQYDNNSISKYKRKIIADKVSLARMRKCIINMEKGIDFFLIRIQSLGEYKEIEKKFILEANHYKKIKTSLKK</sequence>
<dbReference type="RefSeq" id="WP_124999193.1">
    <property type="nucleotide sequence ID" value="NZ_BHYK01000005.1"/>
</dbReference>
<dbReference type="EMBL" id="BHYK01000005">
    <property type="protein sequence ID" value="GCD09620.1"/>
    <property type="molecule type" value="Genomic_DNA"/>
</dbReference>
<evidence type="ECO:0000313" key="3">
    <source>
        <dbReference type="Proteomes" id="UP000287872"/>
    </source>
</evidence>
<dbReference type="AlphaFoldDB" id="A0A401UJ85"/>
<dbReference type="Proteomes" id="UP000287872">
    <property type="component" value="Unassembled WGS sequence"/>
</dbReference>
<accession>A0A401UJ85</accession>